<dbReference type="InterPro" id="IPR052028">
    <property type="entry name" value="HipA_Ser/Thr_kinase"/>
</dbReference>
<dbReference type="InterPro" id="IPR017508">
    <property type="entry name" value="HipA_N1"/>
</dbReference>
<dbReference type="GeneID" id="66566943"/>
<feature type="domain" description="HipA-like C-terminal" evidence="4">
    <location>
        <begin position="163"/>
        <end position="380"/>
    </location>
</feature>
<dbReference type="PANTHER" id="PTHR37419">
    <property type="entry name" value="SERINE/THREONINE-PROTEIN KINASE TOXIN HIPA"/>
    <property type="match status" value="1"/>
</dbReference>
<sequence>MLSVPLDVIRRLSDGRDERVGQLAENRQGVYFQYDADYLAGHTSSLGPFNLVFNNQLQAAPHQPHYGLHGIFGDSLPDGWGLYLMDRFFRQQGYNPARITALERLAFIGHRGPGALRYEPAMSRPDGVGEELIELIQLGYAAVEEFEGTESSLIAHLMNAGGSGGARPKLSVTKKPDGSFTTRQDTAGDKLLVKLTSEKFALQHAESQIEYLYMKIARQAGIDVADFELLPVGEGRYWLQQSRFDCVGETGRLHMVSASGLLDASFRAPSLDYVDLVKATRLLCGVAEARKLLRRALFNYLLVNQDDHAKNFSFLADDQDNWRLSPFYDVVYSPSPQGEHMTAFNGHGSRITLSAMEQLAGQAGLSGANAVLKIVDELYEVAKDFHREASHFNLPAPLITTIQREIDSKWRQLRE</sequence>
<dbReference type="AlphaFoldDB" id="A0A2K8QS85"/>
<keyword evidence="3 6" id="KW-0418">Kinase</keyword>
<dbReference type="Pfam" id="PF13657">
    <property type="entry name" value="Couple_hipA"/>
    <property type="match status" value="1"/>
</dbReference>
<evidence type="ECO:0000259" key="5">
    <source>
        <dbReference type="Pfam" id="PF13657"/>
    </source>
</evidence>
<reference evidence="7" key="1">
    <citation type="journal article" date="2018" name="Genome Announc.">
        <title>Complete genome sequence of a Dickeya fangzhongdai type strain causing bleeding canker of pear tree trunks.</title>
        <authorList>
            <person name="Zhao Y."/>
            <person name="Tian Y."/>
            <person name="Li X."/>
            <person name="Hu B."/>
        </authorList>
    </citation>
    <scope>NUCLEOTIDE SEQUENCE [LARGE SCALE GENOMIC DNA]</scope>
    <source>
        <strain evidence="7">DSM 101947</strain>
    </source>
</reference>
<evidence type="ECO:0000313" key="7">
    <source>
        <dbReference type="Proteomes" id="UP000231901"/>
    </source>
</evidence>
<dbReference type="Gene3D" id="1.10.1070.20">
    <property type="match status" value="1"/>
</dbReference>
<dbReference type="PANTHER" id="PTHR37419:SF8">
    <property type="entry name" value="TOXIN YJJJ"/>
    <property type="match status" value="1"/>
</dbReference>
<dbReference type="InterPro" id="IPR012893">
    <property type="entry name" value="HipA-like_C"/>
</dbReference>
<evidence type="ECO:0000259" key="4">
    <source>
        <dbReference type="Pfam" id="PF07804"/>
    </source>
</evidence>
<feature type="domain" description="HipA N-terminal subdomain 1" evidence="5">
    <location>
        <begin position="17"/>
        <end position="118"/>
    </location>
</feature>
<evidence type="ECO:0000256" key="1">
    <source>
        <dbReference type="ARBA" id="ARBA00010164"/>
    </source>
</evidence>
<proteinExistence type="inferred from homology"/>
<dbReference type="Proteomes" id="UP000231901">
    <property type="component" value="Chromosome"/>
</dbReference>
<keyword evidence="7" id="KW-1185">Reference proteome</keyword>
<comment type="similarity">
    <text evidence="1">Belongs to the HipA Ser/Thr kinase family.</text>
</comment>
<organism evidence="6 7">
    <name type="scientific">Dickeya fangzhongdai</name>
    <dbReference type="NCBI Taxonomy" id="1778540"/>
    <lineage>
        <taxon>Bacteria</taxon>
        <taxon>Pseudomonadati</taxon>
        <taxon>Pseudomonadota</taxon>
        <taxon>Gammaproteobacteria</taxon>
        <taxon>Enterobacterales</taxon>
        <taxon>Pectobacteriaceae</taxon>
        <taxon>Dickeya</taxon>
    </lineage>
</organism>
<evidence type="ECO:0000313" key="6">
    <source>
        <dbReference type="EMBL" id="ATZ96361.1"/>
    </source>
</evidence>
<gene>
    <name evidence="6" type="ORF">CVE23_21730</name>
</gene>
<dbReference type="EMBL" id="CP025003">
    <property type="protein sequence ID" value="ATZ96361.1"/>
    <property type="molecule type" value="Genomic_DNA"/>
</dbReference>
<name>A0A2K8QS85_9GAMM</name>
<dbReference type="RefSeq" id="WP_100850325.1">
    <property type="nucleotide sequence ID" value="NZ_BMJF01000007.1"/>
</dbReference>
<protein>
    <submittedName>
        <fullName evidence="6">Phosphatidylinositol kinase</fullName>
    </submittedName>
</protein>
<dbReference type="Pfam" id="PF07804">
    <property type="entry name" value="HipA_C"/>
    <property type="match status" value="1"/>
</dbReference>
<evidence type="ECO:0000256" key="3">
    <source>
        <dbReference type="ARBA" id="ARBA00022777"/>
    </source>
</evidence>
<dbReference type="GO" id="GO:0005829">
    <property type="term" value="C:cytosol"/>
    <property type="evidence" value="ECO:0007669"/>
    <property type="project" value="TreeGrafter"/>
</dbReference>
<dbReference type="GO" id="GO:0004674">
    <property type="term" value="F:protein serine/threonine kinase activity"/>
    <property type="evidence" value="ECO:0007669"/>
    <property type="project" value="TreeGrafter"/>
</dbReference>
<evidence type="ECO:0000256" key="2">
    <source>
        <dbReference type="ARBA" id="ARBA00022679"/>
    </source>
</evidence>
<keyword evidence="2" id="KW-0808">Transferase</keyword>
<accession>A0A2K8QS85</accession>
<dbReference type="KEGG" id="dfn:CVE23_21730"/>